<dbReference type="Proteomes" id="UP000184159">
    <property type="component" value="Unassembled WGS sequence"/>
</dbReference>
<gene>
    <name evidence="1" type="ORF">SAMN02745781_04135</name>
</gene>
<evidence type="ECO:0000313" key="1">
    <source>
        <dbReference type="EMBL" id="SHG16818.1"/>
    </source>
</evidence>
<proteinExistence type="predicted"/>
<dbReference type="RefSeq" id="WP_235862508.1">
    <property type="nucleotide sequence ID" value="NZ_FQUH01000034.1"/>
</dbReference>
<name>A0A1M5HLN8_VIBGA</name>
<protein>
    <submittedName>
        <fullName evidence="1">Uncharacterized protein</fullName>
    </submittedName>
</protein>
<accession>A0A1M5HLN8</accession>
<organism evidence="1 2">
    <name type="scientific">Vibrio gazogenes DSM 21264 = NBRC 103151</name>
    <dbReference type="NCBI Taxonomy" id="1123492"/>
    <lineage>
        <taxon>Bacteria</taxon>
        <taxon>Pseudomonadati</taxon>
        <taxon>Pseudomonadota</taxon>
        <taxon>Gammaproteobacteria</taxon>
        <taxon>Vibrionales</taxon>
        <taxon>Vibrionaceae</taxon>
        <taxon>Vibrio</taxon>
    </lineage>
</organism>
<sequence>MTLTGSLANPGAPDFRDRDWNTFAIDMEMDVDSLTKKLIFHEFISKVDYSVIPRDKRLL</sequence>
<dbReference type="EMBL" id="FQUH01000034">
    <property type="protein sequence ID" value="SHG16818.1"/>
    <property type="molecule type" value="Genomic_DNA"/>
</dbReference>
<evidence type="ECO:0000313" key="2">
    <source>
        <dbReference type="Proteomes" id="UP000184159"/>
    </source>
</evidence>
<reference evidence="2" key="1">
    <citation type="submission" date="2016-11" db="EMBL/GenBank/DDBJ databases">
        <authorList>
            <person name="Varghese N."/>
            <person name="Submissions S."/>
        </authorList>
    </citation>
    <scope>NUCLEOTIDE SEQUENCE [LARGE SCALE GENOMIC DNA]</scope>
    <source>
        <strain evidence="2">DSM 21264</strain>
    </source>
</reference>
<dbReference type="AlphaFoldDB" id="A0A1M5HLN8"/>
<keyword evidence="2" id="KW-1185">Reference proteome</keyword>